<dbReference type="EMBL" id="VRYZ01000004">
    <property type="protein sequence ID" value="TXS91772.1"/>
    <property type="molecule type" value="Genomic_DNA"/>
</dbReference>
<gene>
    <name evidence="2" type="ORF">FVW59_11515</name>
</gene>
<organism evidence="2 3">
    <name type="scientific">Parahaliea aestuarii</name>
    <dbReference type="NCBI Taxonomy" id="1852021"/>
    <lineage>
        <taxon>Bacteria</taxon>
        <taxon>Pseudomonadati</taxon>
        <taxon>Pseudomonadota</taxon>
        <taxon>Gammaproteobacteria</taxon>
        <taxon>Cellvibrionales</taxon>
        <taxon>Halieaceae</taxon>
        <taxon>Parahaliea</taxon>
    </lineage>
</organism>
<keyword evidence="1" id="KW-1133">Transmembrane helix</keyword>
<evidence type="ECO:0000313" key="3">
    <source>
        <dbReference type="Proteomes" id="UP000321933"/>
    </source>
</evidence>
<keyword evidence="1" id="KW-0472">Membrane</keyword>
<dbReference type="Proteomes" id="UP000321933">
    <property type="component" value="Unassembled WGS sequence"/>
</dbReference>
<proteinExistence type="predicted"/>
<keyword evidence="3" id="KW-1185">Reference proteome</keyword>
<dbReference type="OrthoDB" id="6880939at2"/>
<feature type="transmembrane region" description="Helical" evidence="1">
    <location>
        <begin position="9"/>
        <end position="29"/>
    </location>
</feature>
<dbReference type="RefSeq" id="WP_148064469.1">
    <property type="nucleotide sequence ID" value="NZ_VRYZ01000004.1"/>
</dbReference>
<keyword evidence="1" id="KW-0812">Transmembrane</keyword>
<accession>A0A5C8ZW02</accession>
<evidence type="ECO:0008006" key="4">
    <source>
        <dbReference type="Google" id="ProtNLM"/>
    </source>
</evidence>
<dbReference type="AlphaFoldDB" id="A0A5C8ZW02"/>
<feature type="transmembrane region" description="Helical" evidence="1">
    <location>
        <begin position="41"/>
        <end position="60"/>
    </location>
</feature>
<protein>
    <recommendedName>
        <fullName evidence="4">VanZ family protein</fullName>
    </recommendedName>
</protein>
<evidence type="ECO:0000313" key="2">
    <source>
        <dbReference type="EMBL" id="TXS91772.1"/>
    </source>
</evidence>
<comment type="caution">
    <text evidence="2">The sequence shown here is derived from an EMBL/GenBank/DDBJ whole genome shotgun (WGS) entry which is preliminary data.</text>
</comment>
<reference evidence="2 3" key="1">
    <citation type="submission" date="2019-08" db="EMBL/GenBank/DDBJ databases">
        <title>Parahaliea maris sp. nov., isolated from the surface seawater.</title>
        <authorList>
            <person name="Liu Y."/>
        </authorList>
    </citation>
    <scope>NUCLEOTIDE SEQUENCE [LARGE SCALE GENOMIC DNA]</scope>
    <source>
        <strain evidence="2 3">S2-26</strain>
    </source>
</reference>
<evidence type="ECO:0000256" key="1">
    <source>
        <dbReference type="SAM" id="Phobius"/>
    </source>
</evidence>
<name>A0A5C8ZW02_9GAMM</name>
<feature type="transmembrane region" description="Helical" evidence="1">
    <location>
        <begin position="67"/>
        <end position="84"/>
    </location>
</feature>
<sequence>MLPAPLRSLAWLVYLLCWSAVLVAMFMPQLPVDMEHGSDKVGHLLALFGLAFSGCFAVFPGACEKRYWIWTIVAAIALECLQGALVTARQFSLGDIAANLAGVALAGVTWWWLFRQRVLPARSGS</sequence>
<feature type="transmembrane region" description="Helical" evidence="1">
    <location>
        <begin position="96"/>
        <end position="114"/>
    </location>
</feature>